<reference evidence="2" key="1">
    <citation type="submission" date="2023-06" db="EMBL/GenBank/DDBJ databases">
        <title>Survivors Of The Sea: Transcriptome response of Skeletonema marinoi to long-term dormancy.</title>
        <authorList>
            <person name="Pinder M.I.M."/>
            <person name="Kourtchenko O."/>
            <person name="Robertson E.K."/>
            <person name="Larsson T."/>
            <person name="Maumus F."/>
            <person name="Osuna-Cruz C.M."/>
            <person name="Vancaester E."/>
            <person name="Stenow R."/>
            <person name="Vandepoele K."/>
            <person name="Ploug H."/>
            <person name="Bruchert V."/>
            <person name="Godhe A."/>
            <person name="Topel M."/>
        </authorList>
    </citation>
    <scope>NUCLEOTIDE SEQUENCE</scope>
    <source>
        <strain evidence="2">R05AC</strain>
    </source>
</reference>
<gene>
    <name evidence="2" type="ORF">QTG54_016119</name>
</gene>
<dbReference type="EMBL" id="JATAAI010000053">
    <property type="protein sequence ID" value="KAK1733142.1"/>
    <property type="molecule type" value="Genomic_DNA"/>
</dbReference>
<evidence type="ECO:0000256" key="1">
    <source>
        <dbReference type="SAM" id="MobiDB-lite"/>
    </source>
</evidence>
<feature type="compositionally biased region" description="Low complexity" evidence="1">
    <location>
        <begin position="1"/>
        <end position="17"/>
    </location>
</feature>
<keyword evidence="3" id="KW-1185">Reference proteome</keyword>
<accession>A0AAD8XSY5</accession>
<feature type="compositionally biased region" description="Basic and acidic residues" evidence="1">
    <location>
        <begin position="38"/>
        <end position="48"/>
    </location>
</feature>
<feature type="region of interest" description="Disordered" evidence="1">
    <location>
        <begin position="1"/>
        <end position="70"/>
    </location>
</feature>
<evidence type="ECO:0000313" key="2">
    <source>
        <dbReference type="EMBL" id="KAK1733142.1"/>
    </source>
</evidence>
<protein>
    <submittedName>
        <fullName evidence="2">Uncharacterized protein</fullName>
    </submittedName>
</protein>
<organism evidence="2 3">
    <name type="scientific">Skeletonema marinoi</name>
    <dbReference type="NCBI Taxonomy" id="267567"/>
    <lineage>
        <taxon>Eukaryota</taxon>
        <taxon>Sar</taxon>
        <taxon>Stramenopiles</taxon>
        <taxon>Ochrophyta</taxon>
        <taxon>Bacillariophyta</taxon>
        <taxon>Coscinodiscophyceae</taxon>
        <taxon>Thalassiosirophycidae</taxon>
        <taxon>Thalassiosirales</taxon>
        <taxon>Skeletonemataceae</taxon>
        <taxon>Skeletonema</taxon>
        <taxon>Skeletonema marinoi-dohrnii complex</taxon>
    </lineage>
</organism>
<proteinExistence type="predicted"/>
<feature type="compositionally biased region" description="Polar residues" evidence="1">
    <location>
        <begin position="49"/>
        <end position="70"/>
    </location>
</feature>
<sequence>MAKSKSSSSPLSFMGSSAKKSLHSASTIEAGKNNNITHKKETRQDDNNRNTTKTSSPPPSEQRQQALDQDQSFTEDYLDMNIDIDQLSEKLQLQESVVTEKTEQVKKWKQILATQRDNIHKDVTKWQQTLAEATKEHRDKYEEGVRKWQTVLADGIVNRADRYEKEMKAWQSLLDGATSMKEFKAVRSEWHRLEAGRHAPTKEMRTANERLQQLEEAVNVPTKAMKEAQKMIDTLIQKRDAPTNTLVLTSKREKKYVKDVMKWQNALADATAKHTSDCAKWEEALVDSSNSKKMKQVRRMLRRLLATREVPTADMEQAIQMLERLEEEKDAHTIVLTHAASTVHKLEEELLKFQGDMNLTKKLIGNAVASGGLPNSFDDSFSVSDDGEDNCGVYEGCEGEDCINWFCGATGDVGEDTFEGTIGSGSCR</sequence>
<feature type="compositionally biased region" description="Polar residues" evidence="1">
    <location>
        <begin position="23"/>
        <end position="36"/>
    </location>
</feature>
<name>A0AAD8XSY5_9STRA</name>
<evidence type="ECO:0000313" key="3">
    <source>
        <dbReference type="Proteomes" id="UP001224775"/>
    </source>
</evidence>
<dbReference type="Proteomes" id="UP001224775">
    <property type="component" value="Unassembled WGS sequence"/>
</dbReference>
<comment type="caution">
    <text evidence="2">The sequence shown here is derived from an EMBL/GenBank/DDBJ whole genome shotgun (WGS) entry which is preliminary data.</text>
</comment>
<dbReference type="AlphaFoldDB" id="A0AAD8XSY5"/>